<gene>
    <name evidence="3" type="ORF">A5889_001401</name>
    <name evidence="2" type="ORF">A5889_001677</name>
</gene>
<dbReference type="EMBL" id="NIBQ01000002">
    <property type="protein sequence ID" value="OUZ32968.1"/>
    <property type="molecule type" value="Genomic_DNA"/>
</dbReference>
<evidence type="ECO:0008006" key="5">
    <source>
        <dbReference type="Google" id="ProtNLM"/>
    </source>
</evidence>
<organism evidence="2">
    <name type="scientific">Candidatus Enterococcus dunnyi</name>
    <dbReference type="NCBI Taxonomy" id="1834192"/>
    <lineage>
        <taxon>Bacteria</taxon>
        <taxon>Bacillati</taxon>
        <taxon>Bacillota</taxon>
        <taxon>Bacilli</taxon>
        <taxon>Lactobacillales</taxon>
        <taxon>Enterococcaceae</taxon>
        <taxon>Enterococcus</taxon>
    </lineage>
</organism>
<protein>
    <recommendedName>
        <fullName evidence="5">Lipoprotein</fullName>
    </recommendedName>
</protein>
<reference evidence="3" key="3">
    <citation type="submission" date="2024-03" db="EMBL/GenBank/DDBJ databases">
        <title>The Genome Sequence of Enterococcus sp. DIV0238c.</title>
        <authorList>
            <consortium name="The Broad Institute Genomics Platform"/>
            <consortium name="The Broad Institute Microbial Omics Core"/>
            <consortium name="The Broad Institute Genomic Center for Infectious Diseases"/>
            <person name="Earl A."/>
            <person name="Manson A."/>
            <person name="Gilmore M."/>
            <person name="Schwartman J."/>
            <person name="Shea T."/>
            <person name="Abouelleil A."/>
            <person name="Cao P."/>
            <person name="Chapman S."/>
            <person name="Cusick C."/>
            <person name="Young S."/>
            <person name="Neafsey D."/>
            <person name="Nusbaum C."/>
            <person name="Birren B."/>
        </authorList>
    </citation>
    <scope>NUCLEOTIDE SEQUENCE</scope>
    <source>
        <strain evidence="3">9D6_DIV0238</strain>
    </source>
</reference>
<dbReference type="Proteomes" id="UP000196151">
    <property type="component" value="Chromosome"/>
</dbReference>
<reference evidence="3" key="2">
    <citation type="submission" date="2017-05" db="EMBL/GenBank/DDBJ databases">
        <authorList>
            <consortium name="The Broad Institute Genomics Platform"/>
            <consortium name="The Broad Institute Genomic Center for Infectious Diseases"/>
            <person name="Earl A."/>
            <person name="Manson A."/>
            <person name="Schwartman J."/>
            <person name="Gilmore M."/>
            <person name="Abouelleil A."/>
            <person name="Cao P."/>
            <person name="Chapman S."/>
            <person name="Cusick C."/>
            <person name="Shea T."/>
            <person name="Young S."/>
            <person name="Neafsey D."/>
            <person name="Nusbaum C."/>
            <person name="Birren B."/>
        </authorList>
    </citation>
    <scope>NUCLEOTIDE SEQUENCE</scope>
    <source>
        <strain evidence="3">9D6_DIV0238</strain>
    </source>
</reference>
<dbReference type="EMBL" id="CP147246">
    <property type="protein sequence ID" value="WYJ93899.1"/>
    <property type="molecule type" value="Genomic_DNA"/>
</dbReference>
<evidence type="ECO:0000256" key="1">
    <source>
        <dbReference type="SAM" id="Coils"/>
    </source>
</evidence>
<dbReference type="PROSITE" id="PS51257">
    <property type="entry name" value="PROKAR_LIPOPROTEIN"/>
    <property type="match status" value="1"/>
</dbReference>
<accession>A0A200J723</accession>
<keyword evidence="1" id="KW-0175">Coiled coil</keyword>
<keyword evidence="4" id="KW-1185">Reference proteome</keyword>
<dbReference type="RefSeq" id="WP_087640796.1">
    <property type="nucleotide sequence ID" value="NZ_CP147246.1"/>
</dbReference>
<reference evidence="2" key="1">
    <citation type="submission" date="2017-05" db="EMBL/GenBank/DDBJ databases">
        <title>The Genome Sequence of Enterococcus sp. 9D6_DIV0238.</title>
        <authorList>
            <consortium name="The Broad Institute Genomics Platform"/>
            <consortium name="The Broad Institute Genomic Center for Infectious Diseases"/>
            <person name="Earl A."/>
            <person name="Manson A."/>
            <person name="Schwartman J."/>
            <person name="Gilmore M."/>
            <person name="Abouelleil A."/>
            <person name="Cao P."/>
            <person name="Chapman S."/>
            <person name="Cusick C."/>
            <person name="Shea T."/>
            <person name="Young S."/>
            <person name="Neafsey D."/>
            <person name="Nusbaum C."/>
            <person name="Birren B."/>
        </authorList>
    </citation>
    <scope>NUCLEOTIDE SEQUENCE [LARGE SCALE GENOMIC DNA]</scope>
    <source>
        <strain evidence="2">9D6_DIV0238</strain>
    </source>
</reference>
<proteinExistence type="predicted"/>
<sequence>MNKKITFLILACVFLIVGCSKKETTTLNKADRAVVWQKTQEKGFGKFEYLDISEKEAQERMEEKFAVTLPELYTSALPILEETLQTTENSKEKPVYSVVAKGNTLTMHGTYSYKNKQDGKYYSYATVEIIYEFDPEKKLVWLSSQDIMIFNYPGEGKVYLNEPKEALEKLAALTKLEDLKEKIDTFNKNIDKPAEEIAGKKLKVENSLKQAKEDNTVARNIGMDFDSNGTLSAIRVFVKDYTEK</sequence>
<evidence type="ECO:0000313" key="4">
    <source>
        <dbReference type="Proteomes" id="UP000196151"/>
    </source>
</evidence>
<evidence type="ECO:0000313" key="3">
    <source>
        <dbReference type="EMBL" id="WYJ93899.1"/>
    </source>
</evidence>
<evidence type="ECO:0000313" key="2">
    <source>
        <dbReference type="EMBL" id="OUZ32968.1"/>
    </source>
</evidence>
<feature type="coiled-coil region" evidence="1">
    <location>
        <begin position="169"/>
        <end position="214"/>
    </location>
</feature>
<name>A0A200J723_9ENTE</name>
<dbReference type="OrthoDB" id="2183299at2"/>
<dbReference type="AlphaFoldDB" id="A0A200J723"/>